<reference evidence="1" key="1">
    <citation type="submission" date="2024-03" db="EMBL/GenBank/DDBJ databases">
        <title>Novel Streptomyces species of biotechnological and ecological value are a feature of Machair soil.</title>
        <authorList>
            <person name="Prole J.R."/>
            <person name="Goodfellow M."/>
            <person name="Allenby N."/>
            <person name="Ward A.C."/>
        </authorList>
    </citation>
    <scope>NUCLEOTIDE SEQUENCE</scope>
    <source>
        <strain evidence="1">MS2.AVA.5</strain>
    </source>
</reference>
<gene>
    <name evidence="1" type="ORF">WKI67_01695</name>
</gene>
<organism evidence="1 2">
    <name type="scientific">Streptomyces achmelvichensis</name>
    <dbReference type="NCBI Taxonomy" id="3134111"/>
    <lineage>
        <taxon>Bacteria</taxon>
        <taxon>Bacillati</taxon>
        <taxon>Actinomycetota</taxon>
        <taxon>Actinomycetes</taxon>
        <taxon>Kitasatosporales</taxon>
        <taxon>Streptomycetaceae</taxon>
        <taxon>Streptomyces</taxon>
    </lineage>
</organism>
<keyword evidence="2" id="KW-1185">Reference proteome</keyword>
<comment type="caution">
    <text evidence="1">The sequence shown here is derived from an EMBL/GenBank/DDBJ whole genome shotgun (WGS) entry which is preliminary data.</text>
</comment>
<dbReference type="Proteomes" id="UP001377168">
    <property type="component" value="Unassembled WGS sequence"/>
</dbReference>
<accession>A0ACC6PLE7</accession>
<proteinExistence type="predicted"/>
<protein>
    <submittedName>
        <fullName evidence="1">Tn3 family transposase</fullName>
    </submittedName>
</protein>
<dbReference type="EMBL" id="JBBKAJ010000011">
    <property type="protein sequence ID" value="MEJ8632188.1"/>
    <property type="molecule type" value="Genomic_DNA"/>
</dbReference>
<evidence type="ECO:0000313" key="1">
    <source>
        <dbReference type="EMBL" id="MEJ8632188.1"/>
    </source>
</evidence>
<evidence type="ECO:0000313" key="2">
    <source>
        <dbReference type="Proteomes" id="UP001377168"/>
    </source>
</evidence>
<sequence length="111" mass="12314">MARAICHGGRGQIRQAYREGQEDQEDQLAALGLVLNAVVLWNTRYLDAAVAQLRAEGHSIKDEDVARLSPLKDRHINFLGRYLFNIAASGPAQGLRPFRAPDAVEDTEDED</sequence>
<name>A0ACC6PLE7_9ACTN</name>